<evidence type="ECO:0000313" key="2">
    <source>
        <dbReference type="Proteomes" id="UP001164250"/>
    </source>
</evidence>
<sequence>MEVVQDNTVLYLSQRRYVMDLVRHFQLDSCAPCATPFSSFKASQSSDYNPLPDMSLYCNMIGGLQYLTLTRSDNAFAINQVAQRLFAPTQRDMRSIKRIFWYLKGTLFHGLIFHHNPSLYLFAYSNVDGVANLVTRCSISGGCIFSWL</sequence>
<dbReference type="EMBL" id="CM047897">
    <property type="protein sequence ID" value="KAJ0110581.1"/>
    <property type="molecule type" value="Genomic_DNA"/>
</dbReference>
<organism evidence="1 2">
    <name type="scientific">Pistacia atlantica</name>
    <dbReference type="NCBI Taxonomy" id="434234"/>
    <lineage>
        <taxon>Eukaryota</taxon>
        <taxon>Viridiplantae</taxon>
        <taxon>Streptophyta</taxon>
        <taxon>Embryophyta</taxon>
        <taxon>Tracheophyta</taxon>
        <taxon>Spermatophyta</taxon>
        <taxon>Magnoliopsida</taxon>
        <taxon>eudicotyledons</taxon>
        <taxon>Gunneridae</taxon>
        <taxon>Pentapetalae</taxon>
        <taxon>rosids</taxon>
        <taxon>malvids</taxon>
        <taxon>Sapindales</taxon>
        <taxon>Anacardiaceae</taxon>
        <taxon>Pistacia</taxon>
    </lineage>
</organism>
<protein>
    <submittedName>
        <fullName evidence="1">Uncharacterized protein</fullName>
    </submittedName>
</protein>
<reference evidence="2" key="1">
    <citation type="journal article" date="2023" name="G3 (Bethesda)">
        <title>Genome assembly and association tests identify interacting loci associated with vigor, precocity, and sex in interspecific pistachio rootstocks.</title>
        <authorList>
            <person name="Palmer W."/>
            <person name="Jacygrad E."/>
            <person name="Sagayaradj S."/>
            <person name="Cavanaugh K."/>
            <person name="Han R."/>
            <person name="Bertier L."/>
            <person name="Beede B."/>
            <person name="Kafkas S."/>
            <person name="Golino D."/>
            <person name="Preece J."/>
            <person name="Michelmore R."/>
        </authorList>
    </citation>
    <scope>NUCLEOTIDE SEQUENCE [LARGE SCALE GENOMIC DNA]</scope>
</reference>
<comment type="caution">
    <text evidence="1">The sequence shown here is derived from an EMBL/GenBank/DDBJ whole genome shotgun (WGS) entry which is preliminary data.</text>
</comment>
<evidence type="ECO:0000313" key="1">
    <source>
        <dbReference type="EMBL" id="KAJ0110581.1"/>
    </source>
</evidence>
<accession>A0ACC1C4R3</accession>
<name>A0ACC1C4R3_9ROSI</name>
<gene>
    <name evidence="1" type="ORF">Patl1_02094</name>
</gene>
<keyword evidence="2" id="KW-1185">Reference proteome</keyword>
<dbReference type="Proteomes" id="UP001164250">
    <property type="component" value="Chromosome 1"/>
</dbReference>
<proteinExistence type="predicted"/>